<feature type="transmembrane region" description="Helical" evidence="1">
    <location>
        <begin position="12"/>
        <end position="32"/>
    </location>
</feature>
<sequence length="110" mass="12416">MMPKVTKLFKIGLILSSYLVIVTFISTLFLSFFELPLARTSAGIECFSLALLPFFFQKYAEQTVSKEADYWIPRKFSLGMSINPHTKTSKRGTTLLDCLLILGGILLIFL</sequence>
<protein>
    <submittedName>
        <fullName evidence="2">Uncharacterized protein</fullName>
    </submittedName>
</protein>
<keyword evidence="1" id="KW-0812">Transmembrane</keyword>
<feature type="transmembrane region" description="Helical" evidence="1">
    <location>
        <begin position="38"/>
        <end position="56"/>
    </location>
</feature>
<dbReference type="Proteomes" id="UP000663608">
    <property type="component" value="Chromosome"/>
</dbReference>
<dbReference type="AlphaFoldDB" id="A0AA45KHU1"/>
<keyword evidence="3" id="KW-1185">Reference proteome</keyword>
<gene>
    <name evidence="2" type="ORF">JW886_00545</name>
</gene>
<dbReference type="KEGG" id="lti:JW886_00545"/>
<feature type="transmembrane region" description="Helical" evidence="1">
    <location>
        <begin position="92"/>
        <end position="109"/>
    </location>
</feature>
<evidence type="ECO:0000256" key="1">
    <source>
        <dbReference type="SAM" id="Phobius"/>
    </source>
</evidence>
<name>A0AA45KHU1_9LACT</name>
<reference evidence="2 3" key="1">
    <citation type="submission" date="2021-02" db="EMBL/GenBank/DDBJ databases">
        <title>Complete genome sequence of Lactococcus lactis strain K_LL004.</title>
        <authorList>
            <person name="Kim H.B."/>
        </authorList>
    </citation>
    <scope>NUCLEOTIDE SEQUENCE [LARGE SCALE GENOMIC DNA]</scope>
    <source>
        <strain evidence="2 3">K_LL004</strain>
    </source>
</reference>
<organism evidence="2 3">
    <name type="scientific">Lactococcus taiwanensis</name>
    <dbReference type="NCBI Taxonomy" id="1151742"/>
    <lineage>
        <taxon>Bacteria</taxon>
        <taxon>Bacillati</taxon>
        <taxon>Bacillota</taxon>
        <taxon>Bacilli</taxon>
        <taxon>Lactobacillales</taxon>
        <taxon>Streptococcaceae</taxon>
        <taxon>Lactococcus</taxon>
    </lineage>
</organism>
<accession>A0AA45KHU1</accession>
<evidence type="ECO:0000313" key="3">
    <source>
        <dbReference type="Proteomes" id="UP000663608"/>
    </source>
</evidence>
<proteinExistence type="predicted"/>
<keyword evidence="1" id="KW-1133">Transmembrane helix</keyword>
<dbReference type="EMBL" id="CP070872">
    <property type="protein sequence ID" value="QSE77600.1"/>
    <property type="molecule type" value="Genomic_DNA"/>
</dbReference>
<keyword evidence="1" id="KW-0472">Membrane</keyword>
<evidence type="ECO:0000313" key="2">
    <source>
        <dbReference type="EMBL" id="QSE77600.1"/>
    </source>
</evidence>